<dbReference type="EC" id="2.3.1.193" evidence="4"/>
<dbReference type="InterPro" id="IPR007807">
    <property type="entry name" value="TcmA/NAT10_helicase"/>
</dbReference>
<dbReference type="EMBL" id="UGFG01000001">
    <property type="protein sequence ID" value="STM37771.1"/>
    <property type="molecule type" value="Genomic_DNA"/>
</dbReference>
<feature type="domain" description="TcmA/NAT10 helicase" evidence="3">
    <location>
        <begin position="29"/>
        <end position="77"/>
    </location>
</feature>
<dbReference type="GO" id="GO:0016746">
    <property type="term" value="F:acyltransferase activity"/>
    <property type="evidence" value="ECO:0007669"/>
    <property type="project" value="UniProtKB-KW"/>
</dbReference>
<keyword evidence="4" id="KW-0808">Transferase</keyword>
<dbReference type="Gene3D" id="3.40.50.300">
    <property type="entry name" value="P-loop containing nucleotide triphosphate hydrolases"/>
    <property type="match status" value="1"/>
</dbReference>
<evidence type="ECO:0000259" key="3">
    <source>
        <dbReference type="Pfam" id="PF05127"/>
    </source>
</evidence>
<dbReference type="Proteomes" id="UP000254429">
    <property type="component" value="Unassembled WGS sequence"/>
</dbReference>
<dbReference type="Pfam" id="PF05127">
    <property type="entry name" value="NAT10_TcmA_helicase"/>
    <property type="match status" value="1"/>
</dbReference>
<organism evidence="4 5">
    <name type="scientific">Escherichia coli</name>
    <dbReference type="NCBI Taxonomy" id="562"/>
    <lineage>
        <taxon>Bacteria</taxon>
        <taxon>Pseudomonadati</taxon>
        <taxon>Pseudomonadota</taxon>
        <taxon>Gammaproteobacteria</taxon>
        <taxon>Enterobacterales</taxon>
        <taxon>Enterobacteriaceae</taxon>
        <taxon>Escherichia</taxon>
    </lineage>
</organism>
<dbReference type="GO" id="GO:0005524">
    <property type="term" value="F:ATP binding"/>
    <property type="evidence" value="ECO:0007669"/>
    <property type="project" value="UniProtKB-KW"/>
</dbReference>
<evidence type="ECO:0000313" key="4">
    <source>
        <dbReference type="EMBL" id="STM37771.1"/>
    </source>
</evidence>
<gene>
    <name evidence="4" type="primary">tmcA_1</name>
    <name evidence="4" type="ORF">NCTC8500_01523</name>
</gene>
<keyword evidence="2" id="KW-0067">ATP-binding</keyword>
<accession>A0A377DPP8</accession>
<dbReference type="AlphaFoldDB" id="A0A377DPP8"/>
<reference evidence="4 5" key="1">
    <citation type="submission" date="2018-06" db="EMBL/GenBank/DDBJ databases">
        <authorList>
            <consortium name="Pathogen Informatics"/>
            <person name="Doyle S."/>
        </authorList>
    </citation>
    <scope>NUCLEOTIDE SEQUENCE [LARGE SCALE GENOMIC DNA]</scope>
    <source>
        <strain evidence="4 5">NCTC8500</strain>
    </source>
</reference>
<dbReference type="InterPro" id="IPR027417">
    <property type="entry name" value="P-loop_NTPase"/>
</dbReference>
<evidence type="ECO:0000313" key="5">
    <source>
        <dbReference type="Proteomes" id="UP000254429"/>
    </source>
</evidence>
<evidence type="ECO:0000256" key="1">
    <source>
        <dbReference type="ARBA" id="ARBA00022741"/>
    </source>
</evidence>
<evidence type="ECO:0000256" key="2">
    <source>
        <dbReference type="ARBA" id="ARBA00022840"/>
    </source>
</evidence>
<keyword evidence="4" id="KW-0012">Acyltransferase</keyword>
<keyword evidence="1" id="KW-0547">Nucleotide-binding</keyword>
<proteinExistence type="predicted"/>
<name>A0A377DPP8_ECOLX</name>
<protein>
    <submittedName>
        <fullName evidence="4">Putative ATP-dependent acetyltransferase</fullName>
        <ecNumber evidence="4">2.3.1.193</ecNumber>
    </submittedName>
</protein>
<sequence length="83" mass="9080">MGAVSRRWQGKLISRIAGRAIVTAPAKASTDVLAQFAGEKFRFIAPDALLASDEQADWLVVDEAAAIPAPLLHQLYRVFLERC</sequence>